<dbReference type="PROSITE" id="PS51684">
    <property type="entry name" value="SAM_MT_TRM5_TYW2"/>
    <property type="match status" value="1"/>
</dbReference>
<protein>
    <recommendedName>
        <fullName evidence="2">tRNA(Phe) (4-demethylwyosine(37)-C(7)) aminocarboxypropyltransferase</fullName>
        <ecNumber evidence="2">2.5.1.114</ecNumber>
    </recommendedName>
</protein>
<dbReference type="GO" id="GO:0030488">
    <property type="term" value="P:tRNA methylation"/>
    <property type="evidence" value="ECO:0007669"/>
    <property type="project" value="TreeGrafter"/>
</dbReference>
<name>A0A183IUB8_9BILA</name>
<dbReference type="GO" id="GO:0102522">
    <property type="term" value="F:tRNA 4-demethylwyosine alpha-amino-alpha-carboxypropyltransferase activity"/>
    <property type="evidence" value="ECO:0007669"/>
    <property type="project" value="UniProtKB-EC"/>
</dbReference>
<reference evidence="10" key="1">
    <citation type="submission" date="2016-06" db="UniProtKB">
        <authorList>
            <consortium name="WormBaseParasite"/>
        </authorList>
    </citation>
    <scope>IDENTIFICATION</scope>
</reference>
<sequence length="300" mass="33975">MELWKTVARCLQVDRLARRRRVASDAFRSSLTELLLGENGWVEQVDNHIRYRYDVTKCMFSSGNITEKLRISKMNCAGEVVADMFAGIGYFVLPYLVHAQAALVHACEWNASAIEALRLNLALNKVQDKCIIHEGDCREVCPAQIADRVNMGILPSSKAYLPTACRALKPRGGFIHIHENVTSSRLKKEGQSHMSLADSSKLKNNVERDAVLSEMEDGSSLLLMKDFFVKWNNIDSNWRKFATDCGNSVLRCLKVNYNGPWNVAIVSLYRVKSYAPRIDHLVLDLKCFPVQDFSFPVMNQ</sequence>
<evidence type="ECO:0000313" key="10">
    <source>
        <dbReference type="WBParaSite" id="SBAD_0000748501-mRNA-1"/>
    </source>
</evidence>
<dbReference type="Gene3D" id="3.40.50.150">
    <property type="entry name" value="Vaccinia Virus protein VP39"/>
    <property type="match status" value="1"/>
</dbReference>
<feature type="domain" description="SAM-dependent methyltransferase TRM5/TYW2-type" evidence="7">
    <location>
        <begin position="1"/>
        <end position="289"/>
    </location>
</feature>
<evidence type="ECO:0000313" key="8">
    <source>
        <dbReference type="EMBL" id="VDP12291.1"/>
    </source>
</evidence>
<dbReference type="Pfam" id="PF02475">
    <property type="entry name" value="TRM5-TYW2_MTfase"/>
    <property type="match status" value="1"/>
</dbReference>
<evidence type="ECO:0000259" key="7">
    <source>
        <dbReference type="PROSITE" id="PS51684"/>
    </source>
</evidence>
<dbReference type="SUPFAM" id="SSF53335">
    <property type="entry name" value="S-adenosyl-L-methionine-dependent methyltransferases"/>
    <property type="match status" value="1"/>
</dbReference>
<dbReference type="PANTHER" id="PTHR23245:SF25">
    <property type="entry name" value="TRNA WYBUTOSINE-SYNTHESIZING PROTEIN 2 HOMOLOG"/>
    <property type="match status" value="1"/>
</dbReference>
<dbReference type="Proteomes" id="UP000270296">
    <property type="component" value="Unassembled WGS sequence"/>
</dbReference>
<dbReference type="EC" id="2.5.1.114" evidence="2"/>
<proteinExistence type="predicted"/>
<dbReference type="InterPro" id="IPR056743">
    <property type="entry name" value="TRM5-TYW2-like_MTfase"/>
</dbReference>
<dbReference type="CDD" id="cd02440">
    <property type="entry name" value="AdoMet_MTases"/>
    <property type="match status" value="1"/>
</dbReference>
<reference evidence="8 9" key="2">
    <citation type="submission" date="2018-11" db="EMBL/GenBank/DDBJ databases">
        <authorList>
            <consortium name="Pathogen Informatics"/>
        </authorList>
    </citation>
    <scope>NUCLEOTIDE SEQUENCE [LARGE SCALE GENOMIC DNA]</scope>
</reference>
<keyword evidence="5" id="KW-0819">tRNA processing</keyword>
<keyword evidence="9" id="KW-1185">Reference proteome</keyword>
<comment type="catalytic activity">
    <reaction evidence="6">
        <text>4-demethylwyosine(37) in tRNA(Phe) + S-adenosyl-L-methionine = 4-demethyl-7-[(3S)-3-amino-3-carboxypropyl]wyosine(37) in tRNA(Phe) + S-methyl-5'-thioadenosine + H(+)</text>
        <dbReference type="Rhea" id="RHEA:36355"/>
        <dbReference type="Rhea" id="RHEA-COMP:10164"/>
        <dbReference type="Rhea" id="RHEA-COMP:10378"/>
        <dbReference type="ChEBI" id="CHEBI:15378"/>
        <dbReference type="ChEBI" id="CHEBI:17509"/>
        <dbReference type="ChEBI" id="CHEBI:59789"/>
        <dbReference type="ChEBI" id="CHEBI:64315"/>
        <dbReference type="ChEBI" id="CHEBI:73550"/>
        <dbReference type="EC" id="2.5.1.114"/>
    </reaction>
</comment>
<dbReference type="InterPro" id="IPR029063">
    <property type="entry name" value="SAM-dependent_MTases_sf"/>
</dbReference>
<comment type="pathway">
    <text evidence="1">tRNA modification; wybutosine-tRNA(Phe) biosynthesis.</text>
</comment>
<gene>
    <name evidence="8" type="ORF">SBAD_LOCUS7213</name>
</gene>
<dbReference type="GO" id="GO:0005737">
    <property type="term" value="C:cytoplasm"/>
    <property type="evidence" value="ECO:0007669"/>
    <property type="project" value="TreeGrafter"/>
</dbReference>
<keyword evidence="3" id="KW-0808">Transferase</keyword>
<dbReference type="InterPro" id="IPR030382">
    <property type="entry name" value="MeTrfase_TRM5/TYW2"/>
</dbReference>
<evidence type="ECO:0000256" key="3">
    <source>
        <dbReference type="ARBA" id="ARBA00022679"/>
    </source>
</evidence>
<dbReference type="AlphaFoldDB" id="A0A183IUB8"/>
<dbReference type="OrthoDB" id="408788at2759"/>
<dbReference type="EMBL" id="UZAM01010423">
    <property type="protein sequence ID" value="VDP12291.1"/>
    <property type="molecule type" value="Genomic_DNA"/>
</dbReference>
<organism evidence="10">
    <name type="scientific">Soboliphyme baturini</name>
    <dbReference type="NCBI Taxonomy" id="241478"/>
    <lineage>
        <taxon>Eukaryota</taxon>
        <taxon>Metazoa</taxon>
        <taxon>Ecdysozoa</taxon>
        <taxon>Nematoda</taxon>
        <taxon>Enoplea</taxon>
        <taxon>Dorylaimia</taxon>
        <taxon>Dioctophymatida</taxon>
        <taxon>Dioctophymatoidea</taxon>
        <taxon>Soboliphymatidae</taxon>
        <taxon>Soboliphyme</taxon>
    </lineage>
</organism>
<evidence type="ECO:0000256" key="2">
    <source>
        <dbReference type="ARBA" id="ARBA00012265"/>
    </source>
</evidence>
<dbReference type="PANTHER" id="PTHR23245">
    <property type="entry name" value="TRNA METHYLTRANSFERASE"/>
    <property type="match status" value="1"/>
</dbReference>
<keyword evidence="4" id="KW-0949">S-adenosyl-L-methionine</keyword>
<evidence type="ECO:0000313" key="9">
    <source>
        <dbReference type="Proteomes" id="UP000270296"/>
    </source>
</evidence>
<dbReference type="WBParaSite" id="SBAD_0000748501-mRNA-1">
    <property type="protein sequence ID" value="SBAD_0000748501-mRNA-1"/>
    <property type="gene ID" value="SBAD_0000748501"/>
</dbReference>
<evidence type="ECO:0000256" key="5">
    <source>
        <dbReference type="ARBA" id="ARBA00022694"/>
    </source>
</evidence>
<accession>A0A183IUB8</accession>
<dbReference type="GO" id="GO:0031591">
    <property type="term" value="P:wybutosine biosynthetic process"/>
    <property type="evidence" value="ECO:0007669"/>
    <property type="project" value="TreeGrafter"/>
</dbReference>
<dbReference type="GO" id="GO:0008175">
    <property type="term" value="F:tRNA methyltransferase activity"/>
    <property type="evidence" value="ECO:0007669"/>
    <property type="project" value="TreeGrafter"/>
</dbReference>
<evidence type="ECO:0000256" key="1">
    <source>
        <dbReference type="ARBA" id="ARBA00004797"/>
    </source>
</evidence>
<evidence type="ECO:0000256" key="6">
    <source>
        <dbReference type="ARBA" id="ARBA00049400"/>
    </source>
</evidence>
<evidence type="ECO:0000256" key="4">
    <source>
        <dbReference type="ARBA" id="ARBA00022691"/>
    </source>
</evidence>